<dbReference type="SUPFAM" id="SSF49265">
    <property type="entry name" value="Fibronectin type III"/>
    <property type="match status" value="2"/>
</dbReference>
<dbReference type="PANTHER" id="PTHR16897">
    <property type="entry name" value="OS10G0105400 PROTEIN"/>
    <property type="match status" value="1"/>
</dbReference>
<protein>
    <submittedName>
        <fullName evidence="1">Uncharacterized protein</fullName>
    </submittedName>
</protein>
<sequence length="645" mass="70083">MGNYHVTGNGFVKLDPPKATSFMLANITLVNGQRYCIKIKVENKAGLITEVSSDGFIADVTPPNVRKAQVRDGITGLDIDYQANTTSMSAEWDGFADPESGIQYYEYGVSRNRGGTPDIFPFQSAVLDTSATATGLSLADDVYYFIVCAVNNAGLRKCISSDGVLIDLTLPSHGVVHDGIIEPDQTYQSSLSSMAANWEGIWDLDSGVEKFEWSIGVSEQDKTSIQEYTDAGLSTHVKSQTVLNLLSGTKYYVHLKVTNQAGAVRELVSDGVIADGTPPIPSTIYPGFGSQHEWKYSDQESAFYSDTASSIAVYWNRFSEPESEVWYYKWAIGTSKCGTQVQPLINIGRSNYANTTMTDLVFRPGVKYYITVTSRNRAGLVSRSCSDALVFDSTPPLPGKVCIGQPSIRNEKKTFISNNSVIIFWGEFTDPESGIKSCKISVLDQAGNVFFSAVRNTSSGNITLPGSINVLHGGYNASLECINNAGLASSSSSAFVIDHTPPIQTGPIIAGVSRDHSFQYQSDINSVTALWPPFTDRESGIEKYYFAIGTQPYEDDVVSFENIYLATRITKTDLSISHGGTYFITVIATNLAGLSSNVSSLGLIIDTSTPLADNNDVQDGLGNEDIDYFSQNMVLSAQWKNITDP</sequence>
<dbReference type="PANTHER" id="PTHR16897:SF2">
    <property type="entry name" value="OS03G0226600 PROTEIN"/>
    <property type="match status" value="1"/>
</dbReference>
<reference evidence="1" key="1">
    <citation type="submission" date="2023-01" db="EMBL/GenBank/DDBJ databases">
        <title>Genome assembly of the deep-sea coral Lophelia pertusa.</title>
        <authorList>
            <person name="Herrera S."/>
            <person name="Cordes E."/>
        </authorList>
    </citation>
    <scope>NUCLEOTIDE SEQUENCE</scope>
    <source>
        <strain evidence="1">USNM1676648</strain>
        <tissue evidence="1">Polyp</tissue>
    </source>
</reference>
<proteinExistence type="predicted"/>
<evidence type="ECO:0000313" key="2">
    <source>
        <dbReference type="Proteomes" id="UP001163046"/>
    </source>
</evidence>
<organism evidence="1 2">
    <name type="scientific">Desmophyllum pertusum</name>
    <dbReference type="NCBI Taxonomy" id="174260"/>
    <lineage>
        <taxon>Eukaryota</taxon>
        <taxon>Metazoa</taxon>
        <taxon>Cnidaria</taxon>
        <taxon>Anthozoa</taxon>
        <taxon>Hexacorallia</taxon>
        <taxon>Scleractinia</taxon>
        <taxon>Caryophylliina</taxon>
        <taxon>Caryophylliidae</taxon>
        <taxon>Desmophyllum</taxon>
    </lineage>
</organism>
<gene>
    <name evidence="1" type="ORF">OS493_032189</name>
</gene>
<comment type="caution">
    <text evidence="1">The sequence shown here is derived from an EMBL/GenBank/DDBJ whole genome shotgun (WGS) entry which is preliminary data.</text>
</comment>
<accession>A0A9W9ZYE9</accession>
<dbReference type="Proteomes" id="UP001163046">
    <property type="component" value="Unassembled WGS sequence"/>
</dbReference>
<dbReference type="InterPro" id="IPR036116">
    <property type="entry name" value="FN3_sf"/>
</dbReference>
<dbReference type="OrthoDB" id="6160481at2759"/>
<keyword evidence="2" id="KW-1185">Reference proteome</keyword>
<dbReference type="AlphaFoldDB" id="A0A9W9ZYE9"/>
<evidence type="ECO:0000313" key="1">
    <source>
        <dbReference type="EMBL" id="KAJ7389333.1"/>
    </source>
</evidence>
<dbReference type="EMBL" id="MU825435">
    <property type="protein sequence ID" value="KAJ7389333.1"/>
    <property type="molecule type" value="Genomic_DNA"/>
</dbReference>
<name>A0A9W9ZYE9_9CNID</name>